<organism evidence="3 4">
    <name type="scientific">Helobdella robusta</name>
    <name type="common">Californian leech</name>
    <dbReference type="NCBI Taxonomy" id="6412"/>
    <lineage>
        <taxon>Eukaryota</taxon>
        <taxon>Metazoa</taxon>
        <taxon>Spiralia</taxon>
        <taxon>Lophotrochozoa</taxon>
        <taxon>Annelida</taxon>
        <taxon>Clitellata</taxon>
        <taxon>Hirudinea</taxon>
        <taxon>Rhynchobdellida</taxon>
        <taxon>Glossiphoniidae</taxon>
        <taxon>Helobdella</taxon>
    </lineage>
</organism>
<dbReference type="EMBL" id="AMQM01000814">
    <property type="status" value="NOT_ANNOTATED_CDS"/>
    <property type="molecule type" value="Genomic_DNA"/>
</dbReference>
<reference evidence="4" key="1">
    <citation type="submission" date="2012-12" db="EMBL/GenBank/DDBJ databases">
        <authorList>
            <person name="Hellsten U."/>
            <person name="Grimwood J."/>
            <person name="Chapman J.A."/>
            <person name="Shapiro H."/>
            <person name="Aerts A."/>
            <person name="Otillar R.P."/>
            <person name="Terry A.Y."/>
            <person name="Boore J.L."/>
            <person name="Simakov O."/>
            <person name="Marletaz F."/>
            <person name="Cho S.-J."/>
            <person name="Edsinger-Gonzales E."/>
            <person name="Havlak P."/>
            <person name="Kuo D.-H."/>
            <person name="Larsson T."/>
            <person name="Lv J."/>
            <person name="Arendt D."/>
            <person name="Savage R."/>
            <person name="Osoegawa K."/>
            <person name="de Jong P."/>
            <person name="Lindberg D.R."/>
            <person name="Seaver E.C."/>
            <person name="Weisblat D.A."/>
            <person name="Putnam N.H."/>
            <person name="Grigoriev I.V."/>
            <person name="Rokhsar D.S."/>
        </authorList>
    </citation>
    <scope>NUCLEOTIDE SEQUENCE</scope>
</reference>
<keyword evidence="4" id="KW-1185">Reference proteome</keyword>
<gene>
    <name evidence="3" type="primary">20199165</name>
    <name evidence="2" type="ORF">HELRODRAFT_161422</name>
</gene>
<reference evidence="3" key="3">
    <citation type="submission" date="2015-06" db="UniProtKB">
        <authorList>
            <consortium name="EnsemblMetazoa"/>
        </authorList>
    </citation>
    <scope>IDENTIFICATION</scope>
</reference>
<feature type="region of interest" description="Disordered" evidence="1">
    <location>
        <begin position="35"/>
        <end position="100"/>
    </location>
</feature>
<evidence type="ECO:0000313" key="4">
    <source>
        <dbReference type="Proteomes" id="UP000015101"/>
    </source>
</evidence>
<dbReference type="HOGENOM" id="CLU_1751695_0_0_1"/>
<dbReference type="EnsemblMetazoa" id="HelroT161422">
    <property type="protein sequence ID" value="HelroP161422"/>
    <property type="gene ID" value="HelroG161422"/>
</dbReference>
<dbReference type="RefSeq" id="XP_009019591.1">
    <property type="nucleotide sequence ID" value="XM_009021343.1"/>
</dbReference>
<dbReference type="KEGG" id="hro:HELRODRAFT_161422"/>
<proteinExistence type="predicted"/>
<dbReference type="InParanoid" id="T1ERG5"/>
<evidence type="ECO:0000256" key="1">
    <source>
        <dbReference type="SAM" id="MobiDB-lite"/>
    </source>
</evidence>
<dbReference type="GeneID" id="20199165"/>
<dbReference type="EMBL" id="KB096742">
    <property type="protein sequence ID" value="ESO02183.1"/>
    <property type="molecule type" value="Genomic_DNA"/>
</dbReference>
<protein>
    <submittedName>
        <fullName evidence="2 3">Uncharacterized protein</fullName>
    </submittedName>
</protein>
<reference evidence="2 4" key="2">
    <citation type="journal article" date="2013" name="Nature">
        <title>Insights into bilaterian evolution from three spiralian genomes.</title>
        <authorList>
            <person name="Simakov O."/>
            <person name="Marletaz F."/>
            <person name="Cho S.J."/>
            <person name="Edsinger-Gonzales E."/>
            <person name="Havlak P."/>
            <person name="Hellsten U."/>
            <person name="Kuo D.H."/>
            <person name="Larsson T."/>
            <person name="Lv J."/>
            <person name="Arendt D."/>
            <person name="Savage R."/>
            <person name="Osoegawa K."/>
            <person name="de Jong P."/>
            <person name="Grimwood J."/>
            <person name="Chapman J.A."/>
            <person name="Shapiro H."/>
            <person name="Aerts A."/>
            <person name="Otillar R.P."/>
            <person name="Terry A.Y."/>
            <person name="Boore J.L."/>
            <person name="Grigoriev I.V."/>
            <person name="Lindberg D.R."/>
            <person name="Seaver E.C."/>
            <person name="Weisblat D.A."/>
            <person name="Putnam N.H."/>
            <person name="Rokhsar D.S."/>
        </authorList>
    </citation>
    <scope>NUCLEOTIDE SEQUENCE</scope>
</reference>
<name>T1ERG5_HELRO</name>
<dbReference type="Proteomes" id="UP000015101">
    <property type="component" value="Unassembled WGS sequence"/>
</dbReference>
<evidence type="ECO:0000313" key="2">
    <source>
        <dbReference type="EMBL" id="ESO02183.1"/>
    </source>
</evidence>
<sequence length="149" mass="17116">MAHNSVNDTNNVTSAHGYSNSKNILFVKNRSRYYHNNSKNHMNHSINNNSHSNHSNNNHSHINHSNNNYSNHSNNIHSNRSLSNHSNNNHSSYNTNNSGNTKCHRIIPQFMCPVTMHALMRRPPCFNIFQMHGTSMYININKSSIYAMP</sequence>
<evidence type="ECO:0000313" key="3">
    <source>
        <dbReference type="EnsemblMetazoa" id="HelroP161422"/>
    </source>
</evidence>
<dbReference type="AlphaFoldDB" id="T1ERG5"/>
<accession>T1ERG5</accession>
<dbReference type="CTD" id="20199165"/>